<dbReference type="PANTHER" id="PTHR46847">
    <property type="entry name" value="D-ALLOSE-BINDING PERIPLASMIC PROTEIN-RELATED"/>
    <property type="match status" value="1"/>
</dbReference>
<dbReference type="InterPro" id="IPR028082">
    <property type="entry name" value="Peripla_BP_I"/>
</dbReference>
<dbReference type="Proteomes" id="UP000437631">
    <property type="component" value="Unassembled WGS sequence"/>
</dbReference>
<dbReference type="EMBL" id="WDLT01000001">
    <property type="protein sequence ID" value="KAB5748265.1"/>
    <property type="molecule type" value="Genomic_DNA"/>
</dbReference>
<dbReference type="GO" id="GO:0030313">
    <property type="term" value="C:cell envelope"/>
    <property type="evidence" value="ECO:0007669"/>
    <property type="project" value="UniProtKB-SubCell"/>
</dbReference>
<evidence type="ECO:0000313" key="5">
    <source>
        <dbReference type="Proteomes" id="UP000437631"/>
    </source>
</evidence>
<dbReference type="PROSITE" id="PS51257">
    <property type="entry name" value="PROKAR_LIPOPROTEIN"/>
    <property type="match status" value="1"/>
</dbReference>
<dbReference type="InterPro" id="IPR025997">
    <property type="entry name" value="SBP_2_dom"/>
</dbReference>
<organism evidence="4 5">
    <name type="scientific">Bifidobacterium adolescentis</name>
    <dbReference type="NCBI Taxonomy" id="1680"/>
    <lineage>
        <taxon>Bacteria</taxon>
        <taxon>Bacillati</taxon>
        <taxon>Actinomycetota</taxon>
        <taxon>Actinomycetes</taxon>
        <taxon>Bifidobacteriales</taxon>
        <taxon>Bifidobacteriaceae</taxon>
        <taxon>Bifidobacterium</taxon>
    </lineage>
</organism>
<name>A0A173ZZB0_BIFAD</name>
<reference evidence="4 5" key="1">
    <citation type="journal article" date="2019" name="Nat. Med.">
        <title>A library of human gut bacterial isolates paired with longitudinal multiomics data enables mechanistic microbiome research.</title>
        <authorList>
            <person name="Poyet M."/>
            <person name="Groussin M."/>
            <person name="Gibbons S.M."/>
            <person name="Avila-Pacheco J."/>
            <person name="Jiang X."/>
            <person name="Kearney S.M."/>
            <person name="Perrotta A.R."/>
            <person name="Berdy B."/>
            <person name="Zhao S."/>
            <person name="Lieberman T.D."/>
            <person name="Swanson P.K."/>
            <person name="Smith M."/>
            <person name="Roesemann S."/>
            <person name="Alexander J.E."/>
            <person name="Rich S.A."/>
            <person name="Livny J."/>
            <person name="Vlamakis H."/>
            <person name="Clish C."/>
            <person name="Bullock K."/>
            <person name="Deik A."/>
            <person name="Scott J."/>
            <person name="Pierce K.A."/>
            <person name="Xavier R.J."/>
            <person name="Alm E.J."/>
        </authorList>
    </citation>
    <scope>NUCLEOTIDE SEQUENCE [LARGE SCALE GENOMIC DNA]</scope>
    <source>
        <strain evidence="4 5">BIOML-A190</strain>
    </source>
</reference>
<evidence type="ECO:0000256" key="3">
    <source>
        <dbReference type="ARBA" id="ARBA00022729"/>
    </source>
</evidence>
<dbReference type="RefSeq" id="WP_055309140.1">
    <property type="nucleotide sequence ID" value="NZ_CP053072.1"/>
</dbReference>
<proteinExistence type="inferred from homology"/>
<comment type="caution">
    <text evidence="4">The sequence shown here is derived from an EMBL/GenBank/DDBJ whole genome shotgun (WGS) entry which is preliminary data.</text>
</comment>
<evidence type="ECO:0000256" key="1">
    <source>
        <dbReference type="ARBA" id="ARBA00004196"/>
    </source>
</evidence>
<comment type="similarity">
    <text evidence="2">Belongs to the bacterial solute-binding protein 2 family.</text>
</comment>
<dbReference type="SUPFAM" id="SSF53822">
    <property type="entry name" value="Periplasmic binding protein-like I"/>
    <property type="match status" value="1"/>
</dbReference>
<dbReference type="Gene3D" id="3.40.50.2300">
    <property type="match status" value="2"/>
</dbReference>
<comment type="subcellular location">
    <subcellularLocation>
        <location evidence="1">Cell envelope</location>
    </subcellularLocation>
</comment>
<dbReference type="AlphaFoldDB" id="A0A173ZZB0"/>
<evidence type="ECO:0000256" key="2">
    <source>
        <dbReference type="ARBA" id="ARBA00007639"/>
    </source>
</evidence>
<sequence length="328" mass="34613">MKNWKKAIAVCASAAALVSMAACGSSNAGSKSDDGGKKTIGFVAVGPEGGFRTANENDLKKAFKDAGFNLVYSPTQNNDQQKQIQAFNKFVNDEVDAIVLSATNDSGWDDCLENAAEAEIPVFTVDRNINIKSAEAKKAVVSHIGPSNVWAGEQAAEFVNKSFSTGANGFILEGPAGLSVVTDRGQGWKNKAADNIKVLESQSANWSTDEAKTVTAGLLDKYKSDNPQFIFAENDEMGLGAAQAVDAAGLKGKVKIITIDGTKAALQSLVDGDLSYVIEYNPIFGKETANAVKDYLGGKSVEKDIEIESKTFDAASAKEALDAGTRAY</sequence>
<evidence type="ECO:0000313" key="4">
    <source>
        <dbReference type="EMBL" id="KAB5748265.1"/>
    </source>
</evidence>
<dbReference type="GO" id="GO:0030246">
    <property type="term" value="F:carbohydrate binding"/>
    <property type="evidence" value="ECO:0007669"/>
    <property type="project" value="UniProtKB-ARBA"/>
</dbReference>
<dbReference type="Pfam" id="PF13407">
    <property type="entry name" value="Peripla_BP_4"/>
    <property type="match status" value="1"/>
</dbReference>
<gene>
    <name evidence="4" type="ORF">GA752_01960</name>
</gene>
<protein>
    <submittedName>
        <fullName evidence="4">Substrate-binding domain-containing protein</fullName>
    </submittedName>
</protein>
<dbReference type="PANTHER" id="PTHR46847:SF3">
    <property type="entry name" value="GALACTOFURANOSE-BINDING PROTEIN YTFQ"/>
    <property type="match status" value="1"/>
</dbReference>
<accession>A0A173ZZB0</accession>
<keyword evidence="3" id="KW-0732">Signal</keyword>